<comment type="caution">
    <text evidence="3">The sequence shown here is derived from an EMBL/GenBank/DDBJ whole genome shotgun (WGS) entry which is preliminary data.</text>
</comment>
<dbReference type="AlphaFoldDB" id="A0A0P7TVE7"/>
<dbReference type="InterPro" id="IPR051227">
    <property type="entry name" value="CS_glycosyltransferase"/>
</dbReference>
<sequence length="591" mass="65303">MVGDRRRGGDSYSSLTGLDKKRSRNTSKRSGSRGSRQEGKLGVRLKGKERELVKSRARSTGLQVLMEVPRFALARLGPFMPDRLDWPQEDEPNAFGEESRDALEIRKSLSQKESKLPWKPENFMDGKQTGNYFRYPLSTTTCPERGHGQPGPFPATQSAGCADGCESKQEHKLCESFWPSMSAELMNTAAALRASLAILHPARGALLMGTVDELPGGSWTGWVLLFVGVIGGATARLGSDAAPSLGALGVELRKIADRCQSPECGAEVSQYKGQANLHVFEDWCGSSVAQLRKNLHFPLYPHLRTAVKKLAVAPRWKNYGLRIFGFIHPYRDGDFQFAVSSDDNSEFWLSSDESPLNARLLAYVGRDTDVRKGAQDQFRAREPFESPLRLQAANDSLRAQTSNGFSTKPSCGGASAQKVGVVGIEGDKAPEGCKFKTLGILLICPGARYATRAARLIYSRRYYFEVLHKQDDKGSDHVEVGVAKSTTVILTYCNDPGYRESGREMGLFPNNPPLGCGSTLFPQHENMKDLFPQEEHPSPFRIAQTNSVQETSAETVYEEFVSRGEVPVMLHDRSNEYTLTSARMGKNLYLL</sequence>
<dbReference type="GO" id="GO:0008376">
    <property type="term" value="F:acetylgalactosaminyltransferase activity"/>
    <property type="evidence" value="ECO:0007669"/>
    <property type="project" value="TreeGrafter"/>
</dbReference>
<accession>A0A0P7TVE7</accession>
<evidence type="ECO:0000313" key="3">
    <source>
        <dbReference type="EMBL" id="KPP65304.1"/>
    </source>
</evidence>
<protein>
    <recommendedName>
        <fullName evidence="2">PA14 domain-containing protein</fullName>
    </recommendedName>
</protein>
<proteinExistence type="predicted"/>
<evidence type="ECO:0000256" key="1">
    <source>
        <dbReference type="SAM" id="MobiDB-lite"/>
    </source>
</evidence>
<feature type="compositionally biased region" description="Basic residues" evidence="1">
    <location>
        <begin position="21"/>
        <end position="31"/>
    </location>
</feature>
<evidence type="ECO:0000313" key="4">
    <source>
        <dbReference type="Proteomes" id="UP000034805"/>
    </source>
</evidence>
<feature type="compositionally biased region" description="Basic and acidic residues" evidence="1">
    <location>
        <begin position="35"/>
        <end position="54"/>
    </location>
</feature>
<dbReference type="InterPro" id="IPR037524">
    <property type="entry name" value="PA14/GLEYA"/>
</dbReference>
<dbReference type="PANTHER" id="PTHR12369:SF46">
    <property type="entry name" value="N-ACETYL-BETA-GLUCOSAMINYL-GLYCOPROTEIN 4-BETA-N-ACETYLGALACTOSAMINYLTRANSFERASE 1"/>
    <property type="match status" value="1"/>
</dbReference>
<organism evidence="3 4">
    <name type="scientific">Scleropages formosus</name>
    <name type="common">Asian bonytongue</name>
    <name type="synonym">Osteoglossum formosum</name>
    <dbReference type="NCBI Taxonomy" id="113540"/>
    <lineage>
        <taxon>Eukaryota</taxon>
        <taxon>Metazoa</taxon>
        <taxon>Chordata</taxon>
        <taxon>Craniata</taxon>
        <taxon>Vertebrata</taxon>
        <taxon>Euteleostomi</taxon>
        <taxon>Actinopterygii</taxon>
        <taxon>Neopterygii</taxon>
        <taxon>Teleostei</taxon>
        <taxon>Osteoglossocephala</taxon>
        <taxon>Osteoglossomorpha</taxon>
        <taxon>Osteoglossiformes</taxon>
        <taxon>Osteoglossidae</taxon>
        <taxon>Scleropages</taxon>
    </lineage>
</organism>
<feature type="domain" description="PA14" evidence="2">
    <location>
        <begin position="270"/>
        <end position="496"/>
    </location>
</feature>
<feature type="region of interest" description="Disordered" evidence="1">
    <location>
        <begin position="1"/>
        <end position="57"/>
    </location>
</feature>
<dbReference type="Proteomes" id="UP000034805">
    <property type="component" value="Unassembled WGS sequence"/>
</dbReference>
<name>A0A0P7TVE7_SCLFO</name>
<gene>
    <name evidence="3" type="ORF">Z043_116288</name>
</gene>
<dbReference type="EMBL" id="JARO02006405">
    <property type="protein sequence ID" value="KPP65304.1"/>
    <property type="molecule type" value="Genomic_DNA"/>
</dbReference>
<evidence type="ECO:0000259" key="2">
    <source>
        <dbReference type="PROSITE" id="PS51820"/>
    </source>
</evidence>
<dbReference type="PANTHER" id="PTHR12369">
    <property type="entry name" value="CHONDROITIN SYNTHASE"/>
    <property type="match status" value="1"/>
</dbReference>
<reference evidence="3 4" key="1">
    <citation type="submission" date="2015-08" db="EMBL/GenBank/DDBJ databases">
        <title>The genome of the Asian arowana (Scleropages formosus).</title>
        <authorList>
            <person name="Tan M.H."/>
            <person name="Gan H.M."/>
            <person name="Croft L.J."/>
            <person name="Austin C.M."/>
        </authorList>
    </citation>
    <scope>NUCLEOTIDE SEQUENCE [LARGE SCALE GENOMIC DNA]</scope>
    <source>
        <strain evidence="3">Aro1</strain>
    </source>
</reference>
<dbReference type="PROSITE" id="PS51820">
    <property type="entry name" value="PA14"/>
    <property type="match status" value="1"/>
</dbReference>